<organism evidence="2 3">
    <name type="scientific">Acetobacterium bakii</name>
    <dbReference type="NCBI Taxonomy" id="52689"/>
    <lineage>
        <taxon>Bacteria</taxon>
        <taxon>Bacillati</taxon>
        <taxon>Bacillota</taxon>
        <taxon>Clostridia</taxon>
        <taxon>Eubacteriales</taxon>
        <taxon>Eubacteriaceae</taxon>
        <taxon>Acetobacterium</taxon>
    </lineage>
</organism>
<gene>
    <name evidence="2" type="ORF">AKG39_16070</name>
</gene>
<protein>
    <recommendedName>
        <fullName evidence="4">DUF1700 domain-containing protein</fullName>
    </recommendedName>
</protein>
<evidence type="ECO:0000256" key="1">
    <source>
        <dbReference type="SAM" id="Phobius"/>
    </source>
</evidence>
<evidence type="ECO:0000313" key="2">
    <source>
        <dbReference type="EMBL" id="KNZ40704.1"/>
    </source>
</evidence>
<dbReference type="PATRIC" id="fig|52689.4.peg.2745"/>
<evidence type="ECO:0008006" key="4">
    <source>
        <dbReference type="Google" id="ProtNLM"/>
    </source>
</evidence>
<dbReference type="AlphaFoldDB" id="A0A0L6TWQ8"/>
<dbReference type="Proteomes" id="UP000036873">
    <property type="component" value="Unassembled WGS sequence"/>
</dbReference>
<dbReference type="STRING" id="52689.AKG39_16070"/>
<proteinExistence type="predicted"/>
<name>A0A0L6TWQ8_9FIRM</name>
<dbReference type="OrthoDB" id="9804829at2"/>
<evidence type="ECO:0000313" key="3">
    <source>
        <dbReference type="Proteomes" id="UP000036873"/>
    </source>
</evidence>
<accession>A0A0L6TWQ8</accession>
<feature type="transmembrane region" description="Helical" evidence="1">
    <location>
        <begin position="116"/>
        <end position="141"/>
    </location>
</feature>
<dbReference type="Pfam" id="PF22564">
    <property type="entry name" value="HAAS"/>
    <property type="match status" value="1"/>
</dbReference>
<feature type="transmembrane region" description="Helical" evidence="1">
    <location>
        <begin position="85"/>
        <end position="110"/>
    </location>
</feature>
<keyword evidence="1" id="KW-0812">Transmembrane</keyword>
<keyword evidence="3" id="KW-1185">Reference proteome</keyword>
<comment type="caution">
    <text evidence="2">The sequence shown here is derived from an EMBL/GenBank/DDBJ whole genome shotgun (WGS) entry which is preliminary data.</text>
</comment>
<dbReference type="EMBL" id="LGYO01000045">
    <property type="protein sequence ID" value="KNZ40704.1"/>
    <property type="molecule type" value="Genomic_DNA"/>
</dbReference>
<sequence>MNKTKFLQCLGEKLTALPENEIEKTQGFYLEMIDDRIEDGMTEDDAVAAIGNIDTIVNDLLLDLPLATLMKAKIKPKSGLKTWEIVLLVLGFPLWFPLLGAFFAVILAVYASVWAVIISLYAAVASLVLGGIAGTFSIFFAQSLASGLFMLGCGLFFAGVGILAFFGVTKLSIWLVKFTGLFLRWVKSLFIKKEVVQ</sequence>
<keyword evidence="1" id="KW-1133">Transmembrane helix</keyword>
<keyword evidence="1" id="KW-0472">Membrane</keyword>
<dbReference type="RefSeq" id="WP_050741426.1">
    <property type="nucleotide sequence ID" value="NZ_LGYO01000045.1"/>
</dbReference>
<reference evidence="3" key="1">
    <citation type="submission" date="2015-07" db="EMBL/GenBank/DDBJ databases">
        <title>Draft genome sequence of Acetobacterium bakii DSM 8293, a potential psychrophilic chemical producer through syngas fermentation.</title>
        <authorList>
            <person name="Song Y."/>
            <person name="Hwang S."/>
            <person name="Cho B.-K."/>
        </authorList>
    </citation>
    <scope>NUCLEOTIDE SEQUENCE [LARGE SCALE GENOMIC DNA]</scope>
    <source>
        <strain evidence="3">DSM 8239</strain>
    </source>
</reference>
<feature type="transmembrane region" description="Helical" evidence="1">
    <location>
        <begin position="148"/>
        <end position="168"/>
    </location>
</feature>